<comment type="caution">
    <text evidence="2">The sequence shown here is derived from an EMBL/GenBank/DDBJ whole genome shotgun (WGS) entry which is preliminary data.</text>
</comment>
<reference evidence="2 3" key="1">
    <citation type="journal article" date="2019" name="Commun. Biol.">
        <title>The bagworm genome reveals a unique fibroin gene that provides high tensile strength.</title>
        <authorList>
            <person name="Kono N."/>
            <person name="Nakamura H."/>
            <person name="Ohtoshi R."/>
            <person name="Tomita M."/>
            <person name="Numata K."/>
            <person name="Arakawa K."/>
        </authorList>
    </citation>
    <scope>NUCLEOTIDE SEQUENCE [LARGE SCALE GENOMIC DNA]</scope>
</reference>
<dbReference type="SUPFAM" id="SSF56112">
    <property type="entry name" value="Protein kinase-like (PK-like)"/>
    <property type="match status" value="1"/>
</dbReference>
<sequence>MRKNAVLEPGAEDKKDLWLGGLIDCFSSLLNILNCDEMKTPRGNDWLVPLDAITDLAYLGAGAQGIVFRGVLNGEMVAVKKLKDKTETDIKHLHKLNHENIVQFKGVIIHPPVYCVVMEFCQYGPLYDFLHSGVSFTPKQILKWAKEIAYGMTYLHSHKIIHRDLKSPNREWNDVSAIMSFTGTVAWMAPEIIRHEPCSERVDVWSFGVVLWELLTQEAPYKNLEAHSIMWGVGTESLSLPIPSTIPESLQLLMNQCWNRIPRNRPPFKIIAAHLEIAGNELCSIRPEQFGAYQATWRKQVSESMEHINRPLPESVMEAETIFLKREELKHARNIRHVYEQQLHRANELYMEVCAVRLQLEEKEKALADWLHCKNLKYFKRQISTSSEGLMHPVERLSRVLNVAVQEYQPKKKMGNRNNFLKDKPANPEPTQVLVNYIEKKNSLNGQCVTVTVKDEEIACDCNSVDSVDNNNSPKCKSINTILENNGNIEKPEVKLYNAQEYENDANDVFLQDNSPIPKERV</sequence>
<dbReference type="SMART" id="SM00220">
    <property type="entry name" value="S_TKc"/>
    <property type="match status" value="1"/>
</dbReference>
<dbReference type="InterPro" id="IPR051681">
    <property type="entry name" value="Ser/Thr_Kinases-Pseudokinases"/>
</dbReference>
<dbReference type="GO" id="GO:0005524">
    <property type="term" value="F:ATP binding"/>
    <property type="evidence" value="ECO:0007669"/>
    <property type="project" value="InterPro"/>
</dbReference>
<evidence type="ECO:0000313" key="3">
    <source>
        <dbReference type="Proteomes" id="UP000299102"/>
    </source>
</evidence>
<dbReference type="GO" id="GO:0004674">
    <property type="term" value="F:protein serine/threonine kinase activity"/>
    <property type="evidence" value="ECO:0007669"/>
    <property type="project" value="TreeGrafter"/>
</dbReference>
<protein>
    <submittedName>
        <fullName evidence="2">Mitogen-activated protein kinase kinase kinase 12</fullName>
    </submittedName>
</protein>
<feature type="domain" description="Protein kinase" evidence="1">
    <location>
        <begin position="53"/>
        <end position="277"/>
    </location>
</feature>
<keyword evidence="2" id="KW-0808">Transferase</keyword>
<dbReference type="Proteomes" id="UP000299102">
    <property type="component" value="Unassembled WGS sequence"/>
</dbReference>
<dbReference type="Gene3D" id="3.30.200.20">
    <property type="entry name" value="Phosphorylase Kinase, domain 1"/>
    <property type="match status" value="1"/>
</dbReference>
<dbReference type="AlphaFoldDB" id="A0A4C2A9Q8"/>
<dbReference type="GO" id="GO:0005737">
    <property type="term" value="C:cytoplasm"/>
    <property type="evidence" value="ECO:0007669"/>
    <property type="project" value="TreeGrafter"/>
</dbReference>
<evidence type="ECO:0000259" key="1">
    <source>
        <dbReference type="PROSITE" id="PS50011"/>
    </source>
</evidence>
<gene>
    <name evidence="2" type="primary">Map3k12</name>
    <name evidence="2" type="ORF">EVAR_69907_1</name>
</gene>
<proteinExistence type="predicted"/>
<dbReference type="PROSITE" id="PS50011">
    <property type="entry name" value="PROTEIN_KINASE_DOM"/>
    <property type="match status" value="1"/>
</dbReference>
<dbReference type="EMBL" id="BGZK01002841">
    <property type="protein sequence ID" value="GBP96850.1"/>
    <property type="molecule type" value="Genomic_DNA"/>
</dbReference>
<keyword evidence="2" id="KW-0418">Kinase</keyword>
<organism evidence="2 3">
    <name type="scientific">Eumeta variegata</name>
    <name type="common">Bagworm moth</name>
    <name type="synonym">Eumeta japonica</name>
    <dbReference type="NCBI Taxonomy" id="151549"/>
    <lineage>
        <taxon>Eukaryota</taxon>
        <taxon>Metazoa</taxon>
        <taxon>Ecdysozoa</taxon>
        <taxon>Arthropoda</taxon>
        <taxon>Hexapoda</taxon>
        <taxon>Insecta</taxon>
        <taxon>Pterygota</taxon>
        <taxon>Neoptera</taxon>
        <taxon>Endopterygota</taxon>
        <taxon>Lepidoptera</taxon>
        <taxon>Glossata</taxon>
        <taxon>Ditrysia</taxon>
        <taxon>Tineoidea</taxon>
        <taxon>Psychidae</taxon>
        <taxon>Oiketicinae</taxon>
        <taxon>Eumeta</taxon>
    </lineage>
</organism>
<name>A0A4C2A9Q8_EUMVA</name>
<dbReference type="Gene3D" id="1.10.510.10">
    <property type="entry name" value="Transferase(Phosphotransferase) domain 1"/>
    <property type="match status" value="1"/>
</dbReference>
<dbReference type="STRING" id="151549.A0A4C2A9Q8"/>
<dbReference type="InterPro" id="IPR011009">
    <property type="entry name" value="Kinase-like_dom_sf"/>
</dbReference>
<dbReference type="InterPro" id="IPR000719">
    <property type="entry name" value="Prot_kinase_dom"/>
</dbReference>
<keyword evidence="3" id="KW-1185">Reference proteome</keyword>
<dbReference type="OrthoDB" id="339325at2759"/>
<dbReference type="PANTHER" id="PTHR44329:SF304">
    <property type="entry name" value="MITOGEN-ACTIVATED PROTEIN KINASE KINASE KINASE 13-LIKE ISOFORM X1"/>
    <property type="match status" value="1"/>
</dbReference>
<dbReference type="PANTHER" id="PTHR44329">
    <property type="entry name" value="SERINE/THREONINE-PROTEIN KINASE TNNI3K-RELATED"/>
    <property type="match status" value="1"/>
</dbReference>
<accession>A0A4C2A9Q8</accession>
<dbReference type="Pfam" id="PF00069">
    <property type="entry name" value="Pkinase"/>
    <property type="match status" value="1"/>
</dbReference>
<evidence type="ECO:0000313" key="2">
    <source>
        <dbReference type="EMBL" id="GBP96850.1"/>
    </source>
</evidence>